<evidence type="ECO:0000256" key="1">
    <source>
        <dbReference type="ARBA" id="ARBA00022737"/>
    </source>
</evidence>
<dbReference type="Pfam" id="PF12796">
    <property type="entry name" value="Ank_2"/>
    <property type="match status" value="2"/>
</dbReference>
<feature type="repeat" description="ANK" evidence="3">
    <location>
        <begin position="116"/>
        <end position="148"/>
    </location>
</feature>
<dbReference type="GeneID" id="43665952"/>
<dbReference type="OrthoDB" id="366390at2759"/>
<dbReference type="SUPFAM" id="SSF48403">
    <property type="entry name" value="Ankyrin repeat"/>
    <property type="match status" value="1"/>
</dbReference>
<evidence type="ECO:0000256" key="3">
    <source>
        <dbReference type="PROSITE-ProRule" id="PRU00023"/>
    </source>
</evidence>
<keyword evidence="1" id="KW-0677">Repeat</keyword>
<sequence>MCQLLLANDANVDQEDKYGRTTLWYAIERGQREIANILIENGARPCLKDGSGVSAFVSAQKHEHTDVWKGLTYYGDIEATYSVNNTTLRRAVDKDDKYAVNILLHCGANPNAKDRKGKTPLHLVVEGGYGSVIRILIESGADCHSKGILRRTPLKQASAAGDTMLATVLSDRNCKTTSGLL</sequence>
<gene>
    <name evidence="4" type="ORF">BDV37DRAFT_242081</name>
</gene>
<dbReference type="Proteomes" id="UP000325579">
    <property type="component" value="Unassembled WGS sequence"/>
</dbReference>
<dbReference type="RefSeq" id="XP_031944159.1">
    <property type="nucleotide sequence ID" value="XM_032081261.1"/>
</dbReference>
<keyword evidence="2 3" id="KW-0040">ANK repeat</keyword>
<dbReference type="PROSITE" id="PS50297">
    <property type="entry name" value="ANK_REP_REGION"/>
    <property type="match status" value="2"/>
</dbReference>
<dbReference type="PANTHER" id="PTHR24198">
    <property type="entry name" value="ANKYRIN REPEAT AND PROTEIN KINASE DOMAIN-CONTAINING PROTEIN"/>
    <property type="match status" value="1"/>
</dbReference>
<dbReference type="PROSITE" id="PS50088">
    <property type="entry name" value="ANK_REPEAT"/>
    <property type="match status" value="3"/>
</dbReference>
<reference evidence="4 5" key="1">
    <citation type="submission" date="2019-04" db="EMBL/GenBank/DDBJ databases">
        <authorList>
            <consortium name="DOE Joint Genome Institute"/>
            <person name="Mondo S."/>
            <person name="Kjaerbolling I."/>
            <person name="Vesth T."/>
            <person name="Frisvad J.C."/>
            <person name="Nybo J.L."/>
            <person name="Theobald S."/>
            <person name="Kildgaard S."/>
            <person name="Isbrandt T."/>
            <person name="Kuo A."/>
            <person name="Sato A."/>
            <person name="Lyhne E.K."/>
            <person name="Kogle M.E."/>
            <person name="Wiebenga A."/>
            <person name="Kun R.S."/>
            <person name="Lubbers R.J."/>
            <person name="Makela M.R."/>
            <person name="Barry K."/>
            <person name="Chovatia M."/>
            <person name="Clum A."/>
            <person name="Daum C."/>
            <person name="Haridas S."/>
            <person name="He G."/>
            <person name="LaButti K."/>
            <person name="Lipzen A."/>
            <person name="Riley R."/>
            <person name="Salamov A."/>
            <person name="Simmons B.A."/>
            <person name="Magnuson J.K."/>
            <person name="Henrissat B."/>
            <person name="Mortensen U.H."/>
            <person name="Larsen T.O."/>
            <person name="Devries R.P."/>
            <person name="Grigoriev I.V."/>
            <person name="Machida M."/>
            <person name="Baker S.E."/>
            <person name="Andersen M.R."/>
            <person name="Cantor M.N."/>
            <person name="Hua S.X."/>
        </authorList>
    </citation>
    <scope>NUCLEOTIDE SEQUENCE [LARGE SCALE GENOMIC DNA]</scope>
    <source>
        <strain evidence="4 5">CBS 119388</strain>
    </source>
</reference>
<dbReference type="PANTHER" id="PTHR24198:SF165">
    <property type="entry name" value="ANKYRIN REPEAT-CONTAINING PROTEIN-RELATED"/>
    <property type="match status" value="1"/>
</dbReference>
<evidence type="ECO:0000313" key="4">
    <source>
        <dbReference type="EMBL" id="KAE8406840.1"/>
    </source>
</evidence>
<protein>
    <submittedName>
        <fullName evidence="4">Ankyrin repeat-containing domain protein</fullName>
    </submittedName>
</protein>
<evidence type="ECO:0000256" key="2">
    <source>
        <dbReference type="ARBA" id="ARBA00023043"/>
    </source>
</evidence>
<dbReference type="SMART" id="SM00248">
    <property type="entry name" value="ANK"/>
    <property type="match status" value="3"/>
</dbReference>
<dbReference type="InterPro" id="IPR036770">
    <property type="entry name" value="Ankyrin_rpt-contain_sf"/>
</dbReference>
<feature type="repeat" description="ANK" evidence="3">
    <location>
        <begin position="18"/>
        <end position="50"/>
    </location>
</feature>
<dbReference type="InterPro" id="IPR002110">
    <property type="entry name" value="Ankyrin_rpt"/>
</dbReference>
<accession>A0A5N7DK83</accession>
<keyword evidence="5" id="KW-1185">Reference proteome</keyword>
<proteinExistence type="predicted"/>
<dbReference type="PRINTS" id="PR01415">
    <property type="entry name" value="ANKYRIN"/>
</dbReference>
<evidence type="ECO:0000313" key="5">
    <source>
        <dbReference type="Proteomes" id="UP000325579"/>
    </source>
</evidence>
<dbReference type="AlphaFoldDB" id="A0A5N7DK83"/>
<organism evidence="4 5">
    <name type="scientific">Aspergillus pseudonomiae</name>
    <dbReference type="NCBI Taxonomy" id="1506151"/>
    <lineage>
        <taxon>Eukaryota</taxon>
        <taxon>Fungi</taxon>
        <taxon>Dikarya</taxon>
        <taxon>Ascomycota</taxon>
        <taxon>Pezizomycotina</taxon>
        <taxon>Eurotiomycetes</taxon>
        <taxon>Eurotiomycetidae</taxon>
        <taxon>Eurotiales</taxon>
        <taxon>Aspergillaceae</taxon>
        <taxon>Aspergillus</taxon>
        <taxon>Aspergillus subgen. Circumdati</taxon>
    </lineage>
</organism>
<dbReference type="Gene3D" id="1.25.40.20">
    <property type="entry name" value="Ankyrin repeat-containing domain"/>
    <property type="match status" value="2"/>
</dbReference>
<feature type="repeat" description="ANK" evidence="3">
    <location>
        <begin position="83"/>
        <end position="115"/>
    </location>
</feature>
<name>A0A5N7DK83_9EURO</name>
<dbReference type="EMBL" id="ML736751">
    <property type="protein sequence ID" value="KAE8406840.1"/>
    <property type="molecule type" value="Genomic_DNA"/>
</dbReference>